<dbReference type="PANTHER" id="PTHR32179:SF3">
    <property type="entry name" value="NICOTINATE-NUCLEOTIDE PYROPHOSPHORYLASE [CARBOXYLATING]"/>
    <property type="match status" value="1"/>
</dbReference>
<keyword evidence="17" id="KW-1185">Reference proteome</keyword>
<feature type="domain" description="Quinolinate phosphoribosyl transferase N-terminal" evidence="15">
    <location>
        <begin position="34"/>
        <end position="119"/>
    </location>
</feature>
<dbReference type="CDD" id="cd01572">
    <property type="entry name" value="QPRTase"/>
    <property type="match status" value="1"/>
</dbReference>
<evidence type="ECO:0000256" key="11">
    <source>
        <dbReference type="ARBA" id="ARBA00069173"/>
    </source>
</evidence>
<dbReference type="PANTHER" id="PTHR32179">
    <property type="entry name" value="NICOTINATE-NUCLEOTIDE PYROPHOSPHORYLASE [CARBOXYLATING]"/>
    <property type="match status" value="1"/>
</dbReference>
<feature type="binding site" evidence="13">
    <location>
        <position position="176"/>
    </location>
    <ligand>
        <name>substrate</name>
    </ligand>
</feature>
<sequence>MDDFSQITWGPDLEENCRQLVRMAVREDLGSEGDITTLAIVSADACGETLVVSRADGVLAGLPVVPIVFEELGNSLSWQPLLQDGALVTKGSVVGRISGPVRTILAAERIILNFLGKLSGIATVTRQYVNEVRHTRAKIYDTRKTTPGWRLLEKYAVRCGGGRNHRLGLNAAVLIKDNHLAWLTEACRGDRVLAVKRAVSLAREFCSRLAKPVMVEIEVDDLQQLEAVLPERPDIVLLDNMSPAMLREAVALRNSVAPEVELEASGGIDLSNVRMVAETGIERISVGALTHKAVWLDLGLDWHSG</sequence>
<protein>
    <recommendedName>
        <fullName evidence="11">Probable nicotinate-nucleotide pyrophosphorylase [carboxylating]</fullName>
        <ecNumber evidence="5">2.4.2.19</ecNumber>
    </recommendedName>
    <alternativeName>
        <fullName evidence="9">Quinolinate phosphoribosyltransferase [decarboxylating]</fullName>
    </alternativeName>
</protein>
<feature type="binding site" evidence="13">
    <location>
        <begin position="142"/>
        <end position="144"/>
    </location>
    <ligand>
        <name>substrate</name>
    </ligand>
</feature>
<comment type="similarity">
    <text evidence="3 12">Belongs to the NadC/ModD family.</text>
</comment>
<dbReference type="Gene3D" id="3.90.1170.20">
    <property type="entry name" value="Quinolinate phosphoribosyl transferase, N-terminal domain"/>
    <property type="match status" value="1"/>
</dbReference>
<dbReference type="InterPro" id="IPR022412">
    <property type="entry name" value="Quinolinate_PRibosylTrfase_N"/>
</dbReference>
<evidence type="ECO:0000256" key="13">
    <source>
        <dbReference type="PIRSR" id="PIRSR006250-1"/>
    </source>
</evidence>
<keyword evidence="8 12" id="KW-0808">Transferase</keyword>
<dbReference type="InterPro" id="IPR037128">
    <property type="entry name" value="Quinolinate_PRibosylTase_N_sf"/>
</dbReference>
<feature type="binding site" evidence="13">
    <location>
        <position position="218"/>
    </location>
    <ligand>
        <name>substrate</name>
    </ligand>
</feature>
<evidence type="ECO:0000256" key="6">
    <source>
        <dbReference type="ARBA" id="ARBA00022642"/>
    </source>
</evidence>
<evidence type="ECO:0000259" key="15">
    <source>
        <dbReference type="Pfam" id="PF02749"/>
    </source>
</evidence>
<accession>A0A286RG15</accession>
<comment type="catalytic activity">
    <reaction evidence="10">
        <text>nicotinate beta-D-ribonucleotide + CO2 + diphosphate = quinolinate + 5-phospho-alpha-D-ribose 1-diphosphate + 2 H(+)</text>
        <dbReference type="Rhea" id="RHEA:12733"/>
        <dbReference type="ChEBI" id="CHEBI:15378"/>
        <dbReference type="ChEBI" id="CHEBI:16526"/>
        <dbReference type="ChEBI" id="CHEBI:29959"/>
        <dbReference type="ChEBI" id="CHEBI:33019"/>
        <dbReference type="ChEBI" id="CHEBI:57502"/>
        <dbReference type="ChEBI" id="CHEBI:58017"/>
        <dbReference type="EC" id="2.4.2.19"/>
    </reaction>
</comment>
<keyword evidence="7 12" id="KW-0328">Glycosyltransferase</keyword>
<reference evidence="16 17" key="1">
    <citation type="journal article" name="Front. Microbiol.">
        <title>Sugar Metabolism of the First Thermophilic Planctomycete Thermogutta terrifontis: Comparative Genomic and Transcriptomic Approaches.</title>
        <authorList>
            <person name="Elcheninov A.G."/>
            <person name="Menzel P."/>
            <person name="Gudbergsdottir S.R."/>
            <person name="Slesarev A.I."/>
            <person name="Kadnikov V.V."/>
            <person name="Krogh A."/>
            <person name="Bonch-Osmolovskaya E.A."/>
            <person name="Peng X."/>
            <person name="Kublanov I.V."/>
        </authorList>
    </citation>
    <scope>NUCLEOTIDE SEQUENCE [LARGE SCALE GENOMIC DNA]</scope>
    <source>
        <strain evidence="16 17">R1</strain>
    </source>
</reference>
<dbReference type="EC" id="2.4.2.19" evidence="5"/>
<organism evidence="16 17">
    <name type="scientific">Thermogutta terrifontis</name>
    <dbReference type="NCBI Taxonomy" id="1331910"/>
    <lineage>
        <taxon>Bacteria</taxon>
        <taxon>Pseudomonadati</taxon>
        <taxon>Planctomycetota</taxon>
        <taxon>Planctomycetia</taxon>
        <taxon>Pirellulales</taxon>
        <taxon>Thermoguttaceae</taxon>
        <taxon>Thermogutta</taxon>
    </lineage>
</organism>
<evidence type="ECO:0000256" key="10">
    <source>
        <dbReference type="ARBA" id="ARBA00047445"/>
    </source>
</evidence>
<dbReference type="InterPro" id="IPR013785">
    <property type="entry name" value="Aldolase_TIM"/>
</dbReference>
<evidence type="ECO:0000256" key="12">
    <source>
        <dbReference type="PIRNR" id="PIRNR006250"/>
    </source>
</evidence>
<feature type="binding site" evidence="13">
    <location>
        <begin position="265"/>
        <end position="267"/>
    </location>
    <ligand>
        <name>substrate</name>
    </ligand>
</feature>
<comment type="function">
    <text evidence="1">Involved in the catabolism of quinolinic acid (QA).</text>
</comment>
<evidence type="ECO:0000256" key="8">
    <source>
        <dbReference type="ARBA" id="ARBA00022679"/>
    </source>
</evidence>
<dbReference type="Pfam" id="PF02749">
    <property type="entry name" value="QRPTase_N"/>
    <property type="match status" value="1"/>
</dbReference>
<evidence type="ECO:0000313" key="16">
    <source>
        <dbReference type="EMBL" id="ASV74911.1"/>
    </source>
</evidence>
<proteinExistence type="inferred from homology"/>
<feature type="binding site" evidence="13">
    <location>
        <begin position="286"/>
        <end position="288"/>
    </location>
    <ligand>
        <name>substrate</name>
    </ligand>
</feature>
<evidence type="ECO:0000313" key="17">
    <source>
        <dbReference type="Proteomes" id="UP000215086"/>
    </source>
</evidence>
<dbReference type="Gene3D" id="3.20.20.70">
    <property type="entry name" value="Aldolase class I"/>
    <property type="match status" value="1"/>
</dbReference>
<evidence type="ECO:0000256" key="4">
    <source>
        <dbReference type="ARBA" id="ARBA00011218"/>
    </source>
</evidence>
<feature type="binding site" evidence="13">
    <location>
        <position position="166"/>
    </location>
    <ligand>
        <name>substrate</name>
    </ligand>
</feature>
<dbReference type="GO" id="GO:0034213">
    <property type="term" value="P:quinolinate catabolic process"/>
    <property type="evidence" value="ECO:0007669"/>
    <property type="project" value="TreeGrafter"/>
</dbReference>
<dbReference type="RefSeq" id="WP_095415107.1">
    <property type="nucleotide sequence ID" value="NZ_CP018477.1"/>
</dbReference>
<dbReference type="GO" id="GO:0005737">
    <property type="term" value="C:cytoplasm"/>
    <property type="evidence" value="ECO:0007669"/>
    <property type="project" value="TreeGrafter"/>
</dbReference>
<name>A0A286RG15_9BACT</name>
<evidence type="ECO:0000256" key="1">
    <source>
        <dbReference type="ARBA" id="ARBA00003237"/>
    </source>
</evidence>
<evidence type="ECO:0000259" key="14">
    <source>
        <dbReference type="Pfam" id="PF01729"/>
    </source>
</evidence>
<comment type="subunit">
    <text evidence="4">Hexamer formed by 3 homodimers.</text>
</comment>
<dbReference type="NCBIfam" id="TIGR00078">
    <property type="entry name" value="nadC"/>
    <property type="match status" value="1"/>
</dbReference>
<dbReference type="KEGG" id="ttf:THTE_2309"/>
<evidence type="ECO:0000256" key="7">
    <source>
        <dbReference type="ARBA" id="ARBA00022676"/>
    </source>
</evidence>
<evidence type="ECO:0000256" key="3">
    <source>
        <dbReference type="ARBA" id="ARBA00009400"/>
    </source>
</evidence>
<dbReference type="SUPFAM" id="SSF51690">
    <property type="entry name" value="Nicotinate/Quinolinate PRTase C-terminal domain-like"/>
    <property type="match status" value="1"/>
</dbReference>
<evidence type="ECO:0000256" key="5">
    <source>
        <dbReference type="ARBA" id="ARBA00011944"/>
    </source>
</evidence>
<comment type="pathway">
    <text evidence="2">Cofactor biosynthesis; NAD(+) biosynthesis; nicotinate D-ribonucleotide from quinolinate: step 1/1.</text>
</comment>
<feature type="binding site" evidence="13">
    <location>
        <position position="239"/>
    </location>
    <ligand>
        <name>substrate</name>
    </ligand>
</feature>
<dbReference type="FunFam" id="3.20.20.70:FF:000030">
    <property type="entry name" value="Nicotinate-nucleotide pyrophosphorylase, carboxylating"/>
    <property type="match status" value="1"/>
</dbReference>
<gene>
    <name evidence="16" type="ORF">THTE_2309</name>
</gene>
<evidence type="ECO:0000256" key="2">
    <source>
        <dbReference type="ARBA" id="ARBA00004893"/>
    </source>
</evidence>
<dbReference type="InterPro" id="IPR027277">
    <property type="entry name" value="NadC/ModD"/>
</dbReference>
<dbReference type="OrthoDB" id="9782546at2"/>
<dbReference type="SUPFAM" id="SSF54675">
    <property type="entry name" value="Nicotinate/Quinolinate PRTase N-terminal domain-like"/>
    <property type="match status" value="1"/>
</dbReference>
<dbReference type="AlphaFoldDB" id="A0A286RG15"/>
<dbReference type="EMBL" id="CP018477">
    <property type="protein sequence ID" value="ASV74911.1"/>
    <property type="molecule type" value="Genomic_DNA"/>
</dbReference>
<dbReference type="GO" id="GO:0009435">
    <property type="term" value="P:NAD+ biosynthetic process"/>
    <property type="evidence" value="ECO:0007669"/>
    <property type="project" value="UniProtKB-UniPathway"/>
</dbReference>
<dbReference type="PIRSF" id="PIRSF006250">
    <property type="entry name" value="NadC_ModD"/>
    <property type="match status" value="1"/>
</dbReference>
<dbReference type="GO" id="GO:0004514">
    <property type="term" value="F:nicotinate-nucleotide diphosphorylase (carboxylating) activity"/>
    <property type="evidence" value="ECO:0007669"/>
    <property type="project" value="UniProtKB-EC"/>
</dbReference>
<dbReference type="InterPro" id="IPR004393">
    <property type="entry name" value="NadC"/>
</dbReference>
<feature type="binding site" evidence="13">
    <location>
        <position position="109"/>
    </location>
    <ligand>
        <name>substrate</name>
    </ligand>
</feature>
<dbReference type="InterPro" id="IPR036068">
    <property type="entry name" value="Nicotinate_pribotase-like_C"/>
</dbReference>
<keyword evidence="6" id="KW-0662">Pyridine nucleotide biosynthesis</keyword>
<dbReference type="Pfam" id="PF01729">
    <property type="entry name" value="QRPTase_C"/>
    <property type="match status" value="1"/>
</dbReference>
<dbReference type="FunFam" id="3.90.1170.20:FF:000001">
    <property type="entry name" value="Nicotinate-nucleotide diphosphorylase (Carboxylating)"/>
    <property type="match status" value="1"/>
</dbReference>
<evidence type="ECO:0000256" key="9">
    <source>
        <dbReference type="ARBA" id="ARBA00033102"/>
    </source>
</evidence>
<dbReference type="InterPro" id="IPR002638">
    <property type="entry name" value="Quinolinate_PRibosylTrfase_C"/>
</dbReference>
<feature type="domain" description="Quinolinate phosphoribosyl transferase C-terminal" evidence="14">
    <location>
        <begin position="121"/>
        <end position="301"/>
    </location>
</feature>
<dbReference type="Proteomes" id="UP000215086">
    <property type="component" value="Chromosome"/>
</dbReference>
<dbReference type="UniPathway" id="UPA00253">
    <property type="reaction ID" value="UER00331"/>
</dbReference>